<keyword evidence="4" id="KW-1185">Reference proteome</keyword>
<reference evidence="3 4" key="1">
    <citation type="submission" date="2011-05" db="EMBL/GenBank/DDBJ databases">
        <title>Whole genome sequence of Microlunatus phosphovorus NM-1.</title>
        <authorList>
            <person name="Hosoyama A."/>
            <person name="Sasaki K."/>
            <person name="Harada T."/>
            <person name="Igarashi R."/>
            <person name="Kawakoshi A."/>
            <person name="Sasagawa M."/>
            <person name="Fukada J."/>
            <person name="Nakamura S."/>
            <person name="Katano Y."/>
            <person name="Hanada S."/>
            <person name="Kamagata Y."/>
            <person name="Nakamura N."/>
            <person name="Yamazaki S."/>
            <person name="Fujita N."/>
        </authorList>
    </citation>
    <scope>NUCLEOTIDE SEQUENCE [LARGE SCALE GENOMIC DNA]</scope>
    <source>
        <strain evidence="4">ATCC 700054 / DSM 10555 / JCM 9379 / NBRC 101784 / NCIMB 13414 / VKM Ac-1990 / NM-1</strain>
    </source>
</reference>
<dbReference type="KEGG" id="mph:MLP_23990"/>
<evidence type="ECO:0000256" key="1">
    <source>
        <dbReference type="SAM" id="SignalP"/>
    </source>
</evidence>
<evidence type="ECO:0000313" key="4">
    <source>
        <dbReference type="Proteomes" id="UP000007947"/>
    </source>
</evidence>
<protein>
    <recommendedName>
        <fullName evidence="2">Bacterial Ig-like domain-containing protein</fullName>
    </recommendedName>
</protein>
<dbReference type="STRING" id="1032480.MLP_23990"/>
<dbReference type="Gene3D" id="2.60.40.10">
    <property type="entry name" value="Immunoglobulins"/>
    <property type="match status" value="1"/>
</dbReference>
<dbReference type="InterPro" id="IPR013783">
    <property type="entry name" value="Ig-like_fold"/>
</dbReference>
<feature type="chain" id="PRO_5003328744" description="Bacterial Ig-like domain-containing protein" evidence="1">
    <location>
        <begin position="34"/>
        <end position="644"/>
    </location>
</feature>
<feature type="signal peptide" evidence="1">
    <location>
        <begin position="1"/>
        <end position="33"/>
    </location>
</feature>
<dbReference type="RefSeq" id="WP_013863283.1">
    <property type="nucleotide sequence ID" value="NC_015635.1"/>
</dbReference>
<sequence length="644" mass="65031">MSSSHLLRRGVAAIAGTALLFAGLVATAPSADAAPVTVTDPGSGATITLSSDEISPGERIEISGTGFIAKQGSTGDPLVAVRPYDFDAGPAWTIGGEDDYDPVAGNNPTAASEAKYWFVTHHETGSFEGWIQAPSGLTEAGPLGNGDHWLRILSGAFFTSTGDRLTDPITFKVPFTVVDKVTLGLTSPTSIFQAGTTFRPGAAVTVRGRSFTPNTVVSVSLDGNPLTSSITTEADGALPASARVTLPSDVSVGNHTLRVATGDVAVTVQIKVTSTPTTTVLTERVRPGGTLAFDLTGYIGVGGKPQKVAVVVNEQVLACIEADSNGAARDVAKLPDSVSDSVVVGFNVGTSCQLPPSPINDQPISRVAPTVTVSDTAPTITAKAGSAGQLVLSGTGFTPNATVAITAGSTNLGTLSANATGAVQGTVPAPTASGAQRILASDGANSAAIKISFAQLTLSAPSPLTYGAARTTTVGLKVGGQASSGKVTLSQGKWSTTISVPASGAIKVALPRDAAVGKHTVTAQIGTTDALIGADASRAFTVSKAASSASLKVSPTKVKKSKRATATVRVTISGAPQIAATGKVTTYDGSKKLGSTTLKASHQGTWKAKLPKIKKKGTHKLKVSYVGNANIKAKTSGIVKLKVV</sequence>
<name>F5XFK6_MICPN</name>
<proteinExistence type="predicted"/>
<dbReference type="Proteomes" id="UP000007947">
    <property type="component" value="Chromosome"/>
</dbReference>
<gene>
    <name evidence="3" type="ordered locus">MLP_23990</name>
</gene>
<feature type="domain" description="Bacterial Ig-like" evidence="2">
    <location>
        <begin position="552"/>
        <end position="643"/>
    </location>
</feature>
<dbReference type="InterPro" id="IPR032109">
    <property type="entry name" value="Big_3_5"/>
</dbReference>
<organism evidence="3 4">
    <name type="scientific">Microlunatus phosphovorus (strain ATCC 700054 / DSM 10555 / JCM 9379 / NBRC 101784 / NCIMB 13414 / VKM Ac-1990 / NM-1)</name>
    <dbReference type="NCBI Taxonomy" id="1032480"/>
    <lineage>
        <taxon>Bacteria</taxon>
        <taxon>Bacillati</taxon>
        <taxon>Actinomycetota</taxon>
        <taxon>Actinomycetes</taxon>
        <taxon>Propionibacteriales</taxon>
        <taxon>Propionibacteriaceae</taxon>
        <taxon>Microlunatus</taxon>
    </lineage>
</organism>
<evidence type="ECO:0000313" key="3">
    <source>
        <dbReference type="EMBL" id="BAK35413.1"/>
    </source>
</evidence>
<dbReference type="EMBL" id="AP012204">
    <property type="protein sequence ID" value="BAK35413.1"/>
    <property type="molecule type" value="Genomic_DNA"/>
</dbReference>
<evidence type="ECO:0000259" key="2">
    <source>
        <dbReference type="Pfam" id="PF16640"/>
    </source>
</evidence>
<accession>F5XFK6</accession>
<dbReference type="HOGENOM" id="CLU_425015_0_0_11"/>
<dbReference type="eggNOG" id="COG2373">
    <property type="taxonomic scope" value="Bacteria"/>
</dbReference>
<dbReference type="GO" id="GO:0005975">
    <property type="term" value="P:carbohydrate metabolic process"/>
    <property type="evidence" value="ECO:0007669"/>
    <property type="project" value="UniProtKB-ARBA"/>
</dbReference>
<keyword evidence="1" id="KW-0732">Signal</keyword>
<dbReference type="Pfam" id="PF16640">
    <property type="entry name" value="Big_3_5"/>
    <property type="match status" value="1"/>
</dbReference>
<dbReference type="AlphaFoldDB" id="F5XFK6"/>